<reference evidence="2" key="1">
    <citation type="submission" date="2015-11" db="EMBL/GenBank/DDBJ databases">
        <title>De novo transcriptome assembly of four potential Pierce s Disease insect vectors from Arizona vineyards.</title>
        <authorList>
            <person name="Tassone E.E."/>
        </authorList>
    </citation>
    <scope>NUCLEOTIDE SEQUENCE</scope>
</reference>
<feature type="transmembrane region" description="Helical" evidence="1">
    <location>
        <begin position="101"/>
        <end position="122"/>
    </location>
</feature>
<feature type="transmembrane region" description="Helical" evidence="1">
    <location>
        <begin position="66"/>
        <end position="86"/>
    </location>
</feature>
<keyword evidence="1" id="KW-1133">Transmembrane helix</keyword>
<dbReference type="AlphaFoldDB" id="A0A1B6HJS4"/>
<keyword evidence="1" id="KW-0812">Transmembrane</keyword>
<evidence type="ECO:0000256" key="1">
    <source>
        <dbReference type="SAM" id="Phobius"/>
    </source>
</evidence>
<feature type="non-terminal residue" evidence="2">
    <location>
        <position position="1"/>
    </location>
</feature>
<organism evidence="2">
    <name type="scientific">Homalodisca liturata</name>
    <dbReference type="NCBI Taxonomy" id="320908"/>
    <lineage>
        <taxon>Eukaryota</taxon>
        <taxon>Metazoa</taxon>
        <taxon>Ecdysozoa</taxon>
        <taxon>Arthropoda</taxon>
        <taxon>Hexapoda</taxon>
        <taxon>Insecta</taxon>
        <taxon>Pterygota</taxon>
        <taxon>Neoptera</taxon>
        <taxon>Paraneoptera</taxon>
        <taxon>Hemiptera</taxon>
        <taxon>Auchenorrhyncha</taxon>
        <taxon>Membracoidea</taxon>
        <taxon>Cicadellidae</taxon>
        <taxon>Cicadellinae</taxon>
        <taxon>Proconiini</taxon>
        <taxon>Homalodisca</taxon>
    </lineage>
</organism>
<evidence type="ECO:0000313" key="2">
    <source>
        <dbReference type="EMBL" id="JAS74923.1"/>
    </source>
</evidence>
<keyword evidence="1" id="KW-0472">Membrane</keyword>
<dbReference type="EMBL" id="GECU01032783">
    <property type="protein sequence ID" value="JAS74923.1"/>
    <property type="molecule type" value="Transcribed_RNA"/>
</dbReference>
<accession>A0A1B6HJS4</accession>
<sequence>PWRSTPHRSVVRGLRLGLRLHLASIVICRSPKFPISGTFKSGMLLNGKAELAARKARKAKIRYERLELCGIVVGLTIAAVLSYMLYCSMVDGWQDKPETRWHVLTISLSLLVLSVVACIYLCRRIQPTVRLHSPYLRTLTSVNSQLYLIGGVREQPPSYEAVTSLDNPPPPYITRTEQLPPPPYSAVFTV</sequence>
<protein>
    <submittedName>
        <fullName evidence="2">Uncharacterized protein</fullName>
    </submittedName>
</protein>
<proteinExistence type="predicted"/>
<name>A0A1B6HJS4_9HEMI</name>
<gene>
    <name evidence="2" type="ORF">g.22112</name>
</gene>